<evidence type="ECO:0000256" key="6">
    <source>
        <dbReference type="ARBA" id="ARBA00023125"/>
    </source>
</evidence>
<evidence type="ECO:0000256" key="8">
    <source>
        <dbReference type="PROSITE-ProRule" id="PRU00042"/>
    </source>
</evidence>
<keyword evidence="11" id="KW-1185">Reference proteome</keyword>
<dbReference type="SMART" id="SM00355">
    <property type="entry name" value="ZnF_C2H2"/>
    <property type="match status" value="3"/>
</dbReference>
<evidence type="ECO:0000256" key="4">
    <source>
        <dbReference type="ARBA" id="ARBA00022771"/>
    </source>
</evidence>
<feature type="domain" description="C2H2-type" evidence="9">
    <location>
        <begin position="84"/>
        <end position="111"/>
    </location>
</feature>
<keyword evidence="6" id="KW-0238">DNA-binding</keyword>
<comment type="similarity">
    <text evidence="1">Belongs to the krueppel C2H2-type zinc-finger protein family.</text>
</comment>
<dbReference type="Proteomes" id="UP001623349">
    <property type="component" value="Unassembled WGS sequence"/>
</dbReference>
<evidence type="ECO:0000256" key="3">
    <source>
        <dbReference type="ARBA" id="ARBA00022737"/>
    </source>
</evidence>
<keyword evidence="7" id="KW-0539">Nucleus</keyword>
<evidence type="ECO:0000256" key="2">
    <source>
        <dbReference type="ARBA" id="ARBA00022723"/>
    </source>
</evidence>
<dbReference type="Gene3D" id="3.30.160.60">
    <property type="entry name" value="Classic Zinc Finger"/>
    <property type="match status" value="3"/>
</dbReference>
<evidence type="ECO:0000256" key="7">
    <source>
        <dbReference type="ARBA" id="ARBA00023242"/>
    </source>
</evidence>
<dbReference type="PROSITE" id="PS00028">
    <property type="entry name" value="ZINC_FINGER_C2H2_1"/>
    <property type="match status" value="3"/>
</dbReference>
<accession>A0ABQ0FVW4</accession>
<gene>
    <name evidence="10" type="ORF">APTSU1_001863800</name>
</gene>
<feature type="domain" description="C2H2-type" evidence="9">
    <location>
        <begin position="56"/>
        <end position="83"/>
    </location>
</feature>
<name>A0ABQ0FVW4_APOSI</name>
<dbReference type="Pfam" id="PF00096">
    <property type="entry name" value="zf-C2H2"/>
    <property type="match status" value="1"/>
</dbReference>
<sequence length="126" mass="14285">MNVMNVVKPLQVTVVSDIIKEHILERGNECTQCGKAFAQRSHLQYHERIHTGEKPYECNQCGKSFAGQSSLHCHKRTHTGEKPYGCNQCGKAFAQHSHLQRHKRRHAGEKSINIIMNLLRIKGSLG</sequence>
<dbReference type="InterPro" id="IPR036236">
    <property type="entry name" value="Znf_C2H2_sf"/>
</dbReference>
<feature type="domain" description="C2H2-type" evidence="9">
    <location>
        <begin position="28"/>
        <end position="55"/>
    </location>
</feature>
<proteinExistence type="inferred from homology"/>
<dbReference type="Pfam" id="PF13465">
    <property type="entry name" value="zf-H2C2_2"/>
    <property type="match status" value="1"/>
</dbReference>
<keyword evidence="4 8" id="KW-0863">Zinc-finger</keyword>
<evidence type="ECO:0000256" key="1">
    <source>
        <dbReference type="ARBA" id="ARBA00006991"/>
    </source>
</evidence>
<protein>
    <submittedName>
        <fullName evidence="10">Zinc finger protein 997</fullName>
    </submittedName>
</protein>
<dbReference type="PROSITE" id="PS50157">
    <property type="entry name" value="ZINC_FINGER_C2H2_2"/>
    <property type="match status" value="3"/>
</dbReference>
<evidence type="ECO:0000256" key="5">
    <source>
        <dbReference type="ARBA" id="ARBA00022833"/>
    </source>
</evidence>
<evidence type="ECO:0000259" key="9">
    <source>
        <dbReference type="PROSITE" id="PS50157"/>
    </source>
</evidence>
<keyword evidence="5" id="KW-0862">Zinc</keyword>
<keyword evidence="3" id="KW-0677">Repeat</keyword>
<dbReference type="PANTHER" id="PTHR14003:SF23">
    <property type="entry name" value="ZINC FINGER PROTEIN 143"/>
    <property type="match status" value="1"/>
</dbReference>
<organism evidence="10 11">
    <name type="scientific">Apodemus speciosus</name>
    <name type="common">Large Japanese field mouse</name>
    <dbReference type="NCBI Taxonomy" id="105296"/>
    <lineage>
        <taxon>Eukaryota</taxon>
        <taxon>Metazoa</taxon>
        <taxon>Chordata</taxon>
        <taxon>Craniata</taxon>
        <taxon>Vertebrata</taxon>
        <taxon>Euteleostomi</taxon>
        <taxon>Mammalia</taxon>
        <taxon>Eutheria</taxon>
        <taxon>Euarchontoglires</taxon>
        <taxon>Glires</taxon>
        <taxon>Rodentia</taxon>
        <taxon>Myomorpha</taxon>
        <taxon>Muroidea</taxon>
        <taxon>Muridae</taxon>
        <taxon>Murinae</taxon>
        <taxon>Apodemus</taxon>
    </lineage>
</organism>
<dbReference type="InterPro" id="IPR013087">
    <property type="entry name" value="Znf_C2H2_type"/>
</dbReference>
<dbReference type="PANTHER" id="PTHR14003">
    <property type="entry name" value="TRANSCRIPTIONAL REPRESSOR PROTEIN YY"/>
    <property type="match status" value="1"/>
</dbReference>
<comment type="caution">
    <text evidence="10">The sequence shown here is derived from an EMBL/GenBank/DDBJ whole genome shotgun (WGS) entry which is preliminary data.</text>
</comment>
<evidence type="ECO:0000313" key="10">
    <source>
        <dbReference type="EMBL" id="GAB1303392.1"/>
    </source>
</evidence>
<dbReference type="SUPFAM" id="SSF57667">
    <property type="entry name" value="beta-beta-alpha zinc fingers"/>
    <property type="match status" value="2"/>
</dbReference>
<dbReference type="EMBL" id="BAAFST010000345">
    <property type="protein sequence ID" value="GAB1303392.1"/>
    <property type="molecule type" value="Genomic_DNA"/>
</dbReference>
<keyword evidence="2" id="KW-0479">Metal-binding</keyword>
<evidence type="ECO:0000313" key="11">
    <source>
        <dbReference type="Proteomes" id="UP001623349"/>
    </source>
</evidence>
<reference evidence="10 11" key="1">
    <citation type="submission" date="2024-08" db="EMBL/GenBank/DDBJ databases">
        <title>The draft genome of Apodemus speciosus.</title>
        <authorList>
            <person name="Nabeshima K."/>
            <person name="Suzuki S."/>
            <person name="Onuma M."/>
        </authorList>
    </citation>
    <scope>NUCLEOTIDE SEQUENCE [LARGE SCALE GENOMIC DNA]</scope>
    <source>
        <strain evidence="10">IB14-021</strain>
    </source>
</reference>